<dbReference type="PANTHER" id="PTHR46118">
    <property type="entry name" value="PROTEIN ABHD11"/>
    <property type="match status" value="1"/>
</dbReference>
<sequence length="278" mass="30125">MPNASPVELNCLDTGPLDMGPAEASDALPLVVIHGLLGSADNWRSHLKAWQPHRRVIAVDLRNHGRSPHAEGMAYSTMSDDVLALLDRLGVEKAHILGHSMGGKVAISLARLAPKRVASLIVADIAPVAYSHGHDDVFAALKEVERGFPKNRREADDLLGQHVDHRPTRLFLATNLERRESEKGSALALRIGLDAIMAGYDDVIGEPAGDTSYEGPTLVLRGADSVYVSDDMLPALREMLPQARMVTLKNAGHWLHADQPEAFQKAVEAFLASQPKSL</sequence>
<dbReference type="InterPro" id="IPR029058">
    <property type="entry name" value="AB_hydrolase_fold"/>
</dbReference>
<feature type="domain" description="AB hydrolase-1" evidence="2">
    <location>
        <begin position="29"/>
        <end position="259"/>
    </location>
</feature>
<comment type="caution">
    <text evidence="3">The sequence shown here is derived from an EMBL/GenBank/DDBJ whole genome shotgun (WGS) entry which is preliminary data.</text>
</comment>
<dbReference type="Pfam" id="PF00561">
    <property type="entry name" value="Abhydrolase_1"/>
    <property type="match status" value="1"/>
</dbReference>
<dbReference type="RefSeq" id="WP_179930156.1">
    <property type="nucleotide sequence ID" value="NZ_JACCDF010000006.1"/>
</dbReference>
<dbReference type="Proteomes" id="UP000586119">
    <property type="component" value="Unassembled WGS sequence"/>
</dbReference>
<keyword evidence="1 3" id="KW-0378">Hydrolase</keyword>
<accession>A0A7Z0LL31</accession>
<protein>
    <submittedName>
        <fullName evidence="3">Alpha/beta fold hydrolase</fullName>
    </submittedName>
</protein>
<dbReference type="SUPFAM" id="SSF53474">
    <property type="entry name" value="alpha/beta-Hydrolases"/>
    <property type="match status" value="1"/>
</dbReference>
<evidence type="ECO:0000256" key="1">
    <source>
        <dbReference type="ARBA" id="ARBA00022801"/>
    </source>
</evidence>
<reference evidence="3 4" key="1">
    <citation type="journal article" date="2015" name="Int. J. Syst. Evol. Microbiol.">
        <title>Halomonas salicampi sp. nov., a halotolerant and alkalitolerant bacterium isolated from a saltern soil.</title>
        <authorList>
            <person name="Lee J.C."/>
            <person name="Kim Y.S."/>
            <person name="Yun B.S."/>
            <person name="Whang K.S."/>
        </authorList>
    </citation>
    <scope>NUCLEOTIDE SEQUENCE [LARGE SCALE GENOMIC DNA]</scope>
    <source>
        <strain evidence="3 4">BH103</strain>
    </source>
</reference>
<dbReference type="EMBL" id="JACCDF010000006">
    <property type="protein sequence ID" value="NYS60829.1"/>
    <property type="molecule type" value="Genomic_DNA"/>
</dbReference>
<dbReference type="PRINTS" id="PR00111">
    <property type="entry name" value="ABHYDROLASE"/>
</dbReference>
<dbReference type="GO" id="GO:0016787">
    <property type="term" value="F:hydrolase activity"/>
    <property type="evidence" value="ECO:0007669"/>
    <property type="project" value="UniProtKB-KW"/>
</dbReference>
<dbReference type="PRINTS" id="PR00412">
    <property type="entry name" value="EPOXHYDRLASE"/>
</dbReference>
<dbReference type="PANTHER" id="PTHR46118:SF4">
    <property type="entry name" value="PROTEIN ABHD11"/>
    <property type="match status" value="1"/>
</dbReference>
<gene>
    <name evidence="3" type="ORF">HZS81_08660</name>
</gene>
<dbReference type="InterPro" id="IPR000639">
    <property type="entry name" value="Epox_hydrolase-like"/>
</dbReference>
<dbReference type="Gene3D" id="3.40.50.1820">
    <property type="entry name" value="alpha/beta hydrolase"/>
    <property type="match status" value="1"/>
</dbReference>
<organism evidence="3 4">
    <name type="scientific">Vreelandella salicampi</name>
    <dbReference type="NCBI Taxonomy" id="1449798"/>
    <lineage>
        <taxon>Bacteria</taxon>
        <taxon>Pseudomonadati</taxon>
        <taxon>Pseudomonadota</taxon>
        <taxon>Gammaproteobacteria</taxon>
        <taxon>Oceanospirillales</taxon>
        <taxon>Halomonadaceae</taxon>
        <taxon>Vreelandella</taxon>
    </lineage>
</organism>
<proteinExistence type="predicted"/>
<dbReference type="InterPro" id="IPR000073">
    <property type="entry name" value="AB_hydrolase_1"/>
</dbReference>
<evidence type="ECO:0000313" key="3">
    <source>
        <dbReference type="EMBL" id="NYS60829.1"/>
    </source>
</evidence>
<name>A0A7Z0LL31_9GAMM</name>
<evidence type="ECO:0000259" key="2">
    <source>
        <dbReference type="Pfam" id="PF00561"/>
    </source>
</evidence>
<keyword evidence="4" id="KW-1185">Reference proteome</keyword>
<evidence type="ECO:0000313" key="4">
    <source>
        <dbReference type="Proteomes" id="UP000586119"/>
    </source>
</evidence>
<dbReference type="AlphaFoldDB" id="A0A7Z0LL31"/>